<protein>
    <submittedName>
        <fullName evidence="1">Uncharacterized protein</fullName>
    </submittedName>
</protein>
<accession>A0AAU8P0S4</accession>
<evidence type="ECO:0000313" key="2">
    <source>
        <dbReference type="Proteomes" id="UP000002634"/>
    </source>
</evidence>
<dbReference type="Proteomes" id="UP000002634">
    <property type="component" value="Chromosome"/>
</dbReference>
<dbReference type="EMBL" id="CP001135">
    <property type="protein sequence ID" value="ACY83036.1"/>
    <property type="molecule type" value="Genomic_DNA"/>
</dbReference>
<name>A0AAU8P0S4_EDWPI</name>
<dbReference type="AlphaFoldDB" id="A0AAU8P0S4"/>
<proteinExistence type="predicted"/>
<keyword evidence="2" id="KW-1185">Reference proteome</keyword>
<dbReference type="KEGG" id="etr:ETAE_0189"/>
<evidence type="ECO:0000313" key="1">
    <source>
        <dbReference type="EMBL" id="ACY83036.1"/>
    </source>
</evidence>
<gene>
    <name evidence="1" type="ordered locus">ETAE_0189</name>
</gene>
<sequence>MARCAIVKIASGFIHRRIIGYITAYCSFIQVELSPSGVICRLVA</sequence>
<organism evidence="1 2">
    <name type="scientific">Edwardsiella piscicida</name>
    <dbReference type="NCBI Taxonomy" id="1263550"/>
    <lineage>
        <taxon>Bacteria</taxon>
        <taxon>Pseudomonadati</taxon>
        <taxon>Pseudomonadota</taxon>
        <taxon>Gammaproteobacteria</taxon>
        <taxon>Enterobacterales</taxon>
        <taxon>Hafniaceae</taxon>
        <taxon>Edwardsiella</taxon>
    </lineage>
</organism>
<reference evidence="1 2" key="1">
    <citation type="journal article" date="2009" name="PLoS ONE">
        <title>Genome sequence of the versatile fish pathogen Edwardsiella tarda provides insights into its adaptation to broad host ranges and intracellular niches.</title>
        <authorList>
            <person name="Wang Q."/>
            <person name="Yang M."/>
            <person name="Xiao J."/>
            <person name="Wu H."/>
            <person name="Wang X."/>
            <person name="Lv Y."/>
            <person name="Xu L."/>
            <person name="Zheng H."/>
            <person name="Wang S."/>
            <person name="Zhao G."/>
            <person name="Liu Q."/>
            <person name="Zhang Y."/>
        </authorList>
    </citation>
    <scope>NUCLEOTIDE SEQUENCE [LARGE SCALE GENOMIC DNA]</scope>
    <source>
        <strain evidence="2">EIB202 / CCTCC M208068</strain>
    </source>
</reference>